<reference evidence="12 13" key="1">
    <citation type="submission" date="2017-09" db="EMBL/GenBank/DDBJ databases">
        <authorList>
            <person name="Ehlers B."/>
            <person name="Leendertz F.H."/>
        </authorList>
    </citation>
    <scope>NUCLEOTIDE SEQUENCE [LARGE SCALE GENOMIC DNA]</scope>
    <source>
        <strain evidence="12 13">DSM 16848</strain>
    </source>
</reference>
<keyword evidence="10 11" id="KW-0472">Membrane</keyword>
<name>A0A286E1H5_9NEIS</name>
<dbReference type="RefSeq" id="WP_097113108.1">
    <property type="nucleotide sequence ID" value="NZ_CP083931.1"/>
</dbReference>
<evidence type="ECO:0000256" key="2">
    <source>
        <dbReference type="ARBA" id="ARBA00006742"/>
    </source>
</evidence>
<dbReference type="InterPro" id="IPR003849">
    <property type="entry name" value="Preprotein_translocase_YajC"/>
</dbReference>
<evidence type="ECO:0000256" key="10">
    <source>
        <dbReference type="ARBA" id="ARBA00023136"/>
    </source>
</evidence>
<accession>A0A286E1H5</accession>
<dbReference type="GO" id="GO:0015031">
    <property type="term" value="P:protein transport"/>
    <property type="evidence" value="ECO:0007669"/>
    <property type="project" value="UniProtKB-KW"/>
</dbReference>
<dbReference type="PANTHER" id="PTHR33909:SF1">
    <property type="entry name" value="SEC TRANSLOCON ACCESSORY COMPLEX SUBUNIT YAJC"/>
    <property type="match status" value="1"/>
</dbReference>
<dbReference type="PANTHER" id="PTHR33909">
    <property type="entry name" value="SEC TRANSLOCON ACCESSORY COMPLEX SUBUNIT YAJC"/>
    <property type="match status" value="1"/>
</dbReference>
<evidence type="ECO:0000256" key="9">
    <source>
        <dbReference type="ARBA" id="ARBA00023010"/>
    </source>
</evidence>
<dbReference type="SMART" id="SM01323">
    <property type="entry name" value="YajC"/>
    <property type="match status" value="1"/>
</dbReference>
<evidence type="ECO:0000313" key="12">
    <source>
        <dbReference type="EMBL" id="SOD64743.1"/>
    </source>
</evidence>
<dbReference type="GO" id="GO:0005886">
    <property type="term" value="C:plasma membrane"/>
    <property type="evidence" value="ECO:0007669"/>
    <property type="project" value="UniProtKB-SubCell"/>
</dbReference>
<comment type="similarity">
    <text evidence="2">Belongs to the YajC family.</text>
</comment>
<dbReference type="NCBIfam" id="TIGR00739">
    <property type="entry name" value="yajC"/>
    <property type="match status" value="1"/>
</dbReference>
<dbReference type="PRINTS" id="PR01853">
    <property type="entry name" value="YAJCTRNLCASE"/>
</dbReference>
<evidence type="ECO:0000256" key="8">
    <source>
        <dbReference type="ARBA" id="ARBA00022989"/>
    </source>
</evidence>
<dbReference type="Proteomes" id="UP000219669">
    <property type="component" value="Unassembled WGS sequence"/>
</dbReference>
<dbReference type="EMBL" id="OCNF01000001">
    <property type="protein sequence ID" value="SOD64743.1"/>
    <property type="molecule type" value="Genomic_DNA"/>
</dbReference>
<evidence type="ECO:0000256" key="5">
    <source>
        <dbReference type="ARBA" id="ARBA00022475"/>
    </source>
</evidence>
<keyword evidence="8 11" id="KW-1133">Transmembrane helix</keyword>
<evidence type="ECO:0000256" key="11">
    <source>
        <dbReference type="SAM" id="Phobius"/>
    </source>
</evidence>
<evidence type="ECO:0000256" key="3">
    <source>
        <dbReference type="ARBA" id="ARBA00014962"/>
    </source>
</evidence>
<dbReference type="Pfam" id="PF02699">
    <property type="entry name" value="YajC"/>
    <property type="match status" value="1"/>
</dbReference>
<organism evidence="12 13">
    <name type="scientific">Alysiella filiformis DSM 16848</name>
    <dbReference type="NCBI Taxonomy" id="1120981"/>
    <lineage>
        <taxon>Bacteria</taxon>
        <taxon>Pseudomonadati</taxon>
        <taxon>Pseudomonadota</taxon>
        <taxon>Betaproteobacteria</taxon>
        <taxon>Neisseriales</taxon>
        <taxon>Neisseriaceae</taxon>
        <taxon>Alysiella</taxon>
    </lineage>
</organism>
<gene>
    <name evidence="12" type="ORF">SAMN02746062_00012</name>
</gene>
<protein>
    <recommendedName>
        <fullName evidence="3">Sec translocon accessory complex subunit YajC</fullName>
    </recommendedName>
</protein>
<comment type="subcellular location">
    <subcellularLocation>
        <location evidence="1">Cell membrane</location>
        <topology evidence="1">Single-pass membrane protein</topology>
    </subcellularLocation>
</comment>
<keyword evidence="6 11" id="KW-0812">Transmembrane</keyword>
<sequence>MIEYAHAADAAAAANPWMGIIPWVAIFAIMWFMMIRPQQKREKQRQAMISQLKKGDRVLLMSGFYGKVIKAGEHIFTIELGKGLQVEVERNAIASLADSTASSEEHKSE</sequence>
<evidence type="ECO:0000256" key="1">
    <source>
        <dbReference type="ARBA" id="ARBA00004162"/>
    </source>
</evidence>
<keyword evidence="13" id="KW-1185">Reference proteome</keyword>
<feature type="transmembrane region" description="Helical" evidence="11">
    <location>
        <begin position="17"/>
        <end position="35"/>
    </location>
</feature>
<dbReference type="AlphaFoldDB" id="A0A286E1H5"/>
<evidence type="ECO:0000313" key="13">
    <source>
        <dbReference type="Proteomes" id="UP000219669"/>
    </source>
</evidence>
<evidence type="ECO:0000256" key="7">
    <source>
        <dbReference type="ARBA" id="ARBA00022927"/>
    </source>
</evidence>
<keyword evidence="4" id="KW-0813">Transport</keyword>
<proteinExistence type="inferred from homology"/>
<keyword evidence="7" id="KW-0653">Protein transport</keyword>
<evidence type="ECO:0000256" key="6">
    <source>
        <dbReference type="ARBA" id="ARBA00022692"/>
    </source>
</evidence>
<keyword evidence="5" id="KW-1003">Cell membrane</keyword>
<keyword evidence="9" id="KW-0811">Translocation</keyword>
<dbReference type="OrthoDB" id="9811406at2"/>
<evidence type="ECO:0000256" key="4">
    <source>
        <dbReference type="ARBA" id="ARBA00022448"/>
    </source>
</evidence>